<evidence type="ECO:0000313" key="11">
    <source>
        <dbReference type="EnsemblMetazoa" id="GBRI022177-PA"/>
    </source>
</evidence>
<evidence type="ECO:0000256" key="5">
    <source>
        <dbReference type="ARBA" id="ARBA00023136"/>
    </source>
</evidence>
<reference evidence="11" key="2">
    <citation type="submission" date="2020-05" db="UniProtKB">
        <authorList>
            <consortium name="EnsemblMetazoa"/>
        </authorList>
    </citation>
    <scope>IDENTIFICATION</scope>
    <source>
        <strain evidence="11">IAEA</strain>
    </source>
</reference>
<keyword evidence="5 9" id="KW-0472">Membrane</keyword>
<feature type="transmembrane region" description="Helical" evidence="9">
    <location>
        <begin position="602"/>
        <end position="623"/>
    </location>
</feature>
<feature type="transmembrane region" description="Helical" evidence="9">
    <location>
        <begin position="513"/>
        <end position="533"/>
    </location>
</feature>
<dbReference type="PROSITE" id="PS00217">
    <property type="entry name" value="SUGAR_TRANSPORT_2"/>
    <property type="match status" value="1"/>
</dbReference>
<dbReference type="SUPFAM" id="SSF103473">
    <property type="entry name" value="MFS general substrate transporter"/>
    <property type="match status" value="1"/>
</dbReference>
<dbReference type="PANTHER" id="PTHR48021">
    <property type="match status" value="1"/>
</dbReference>
<feature type="transmembrane region" description="Helical" evidence="9">
    <location>
        <begin position="545"/>
        <end position="567"/>
    </location>
</feature>
<dbReference type="EnsemblMetazoa" id="GBRI022177-RA">
    <property type="protein sequence ID" value="GBRI022177-PA"/>
    <property type="gene ID" value="GBRI022177"/>
</dbReference>
<evidence type="ECO:0000256" key="2">
    <source>
        <dbReference type="ARBA" id="ARBA00022475"/>
    </source>
</evidence>
<dbReference type="AlphaFoldDB" id="A0A1A9WJN8"/>
<evidence type="ECO:0000259" key="10">
    <source>
        <dbReference type="PROSITE" id="PS50850"/>
    </source>
</evidence>
<keyword evidence="3 9" id="KW-0812">Transmembrane</keyword>
<feature type="transmembrane region" description="Helical" evidence="9">
    <location>
        <begin position="629"/>
        <end position="648"/>
    </location>
</feature>
<feature type="compositionally biased region" description="Basic and acidic residues" evidence="8">
    <location>
        <begin position="22"/>
        <end position="31"/>
    </location>
</feature>
<evidence type="ECO:0000256" key="4">
    <source>
        <dbReference type="ARBA" id="ARBA00022989"/>
    </source>
</evidence>
<keyword evidence="2" id="KW-1003">Cell membrane</keyword>
<dbReference type="PROSITE" id="PS00216">
    <property type="entry name" value="SUGAR_TRANSPORT_1"/>
    <property type="match status" value="1"/>
</dbReference>
<evidence type="ECO:0000256" key="8">
    <source>
        <dbReference type="SAM" id="MobiDB-lite"/>
    </source>
</evidence>
<evidence type="ECO:0000256" key="6">
    <source>
        <dbReference type="ARBA" id="ARBA00023180"/>
    </source>
</evidence>
<organism evidence="11 12">
    <name type="scientific">Glossina brevipalpis</name>
    <dbReference type="NCBI Taxonomy" id="37001"/>
    <lineage>
        <taxon>Eukaryota</taxon>
        <taxon>Metazoa</taxon>
        <taxon>Ecdysozoa</taxon>
        <taxon>Arthropoda</taxon>
        <taxon>Hexapoda</taxon>
        <taxon>Insecta</taxon>
        <taxon>Pterygota</taxon>
        <taxon>Neoptera</taxon>
        <taxon>Endopterygota</taxon>
        <taxon>Diptera</taxon>
        <taxon>Brachycera</taxon>
        <taxon>Muscomorpha</taxon>
        <taxon>Hippoboscoidea</taxon>
        <taxon>Glossinidae</taxon>
        <taxon>Glossina</taxon>
    </lineage>
</organism>
<keyword evidence="6" id="KW-0325">Glycoprotein</keyword>
<feature type="transmembrane region" description="Helical" evidence="9">
    <location>
        <begin position="714"/>
        <end position="737"/>
    </location>
</feature>
<dbReference type="InterPro" id="IPR050549">
    <property type="entry name" value="MFS_Trehalose_Transporter"/>
</dbReference>
<evidence type="ECO:0000256" key="7">
    <source>
        <dbReference type="ARBA" id="ARBA00024348"/>
    </source>
</evidence>
<feature type="region of interest" description="Disordered" evidence="8">
    <location>
        <begin position="1"/>
        <end position="31"/>
    </location>
</feature>
<reference evidence="12" key="1">
    <citation type="submission" date="2014-03" db="EMBL/GenBank/DDBJ databases">
        <authorList>
            <person name="Aksoy S."/>
            <person name="Warren W."/>
            <person name="Wilson R.K."/>
        </authorList>
    </citation>
    <scope>NUCLEOTIDE SEQUENCE [LARGE SCALE GENOMIC DNA]</scope>
    <source>
        <strain evidence="12">IAEA</strain>
    </source>
</reference>
<dbReference type="InterPro" id="IPR036259">
    <property type="entry name" value="MFS_trans_sf"/>
</dbReference>
<feature type="transmembrane region" description="Helical" evidence="9">
    <location>
        <begin position="809"/>
        <end position="834"/>
    </location>
</feature>
<feature type="region of interest" description="Disordered" evidence="8">
    <location>
        <begin position="56"/>
        <end position="86"/>
    </location>
</feature>
<feature type="transmembrane region" description="Helical" evidence="9">
    <location>
        <begin position="472"/>
        <end position="493"/>
    </location>
</feature>
<name>A0A1A9WJN8_9MUSC</name>
<dbReference type="InterPro" id="IPR003663">
    <property type="entry name" value="Sugar/inositol_transpt"/>
</dbReference>
<sequence>MNGRENLGYGHNPISSASATKKLKDELSREDQSYQIVDLTDDSLTTSLAANSFDTNLPEDPFFLPPSSNRSSQFTAPPNRQRSPGLFEKEFPLNYGLIIQAEDINEPPLPVNKLKNILNEKPAPLPLPPSQHFIQRNVNSIPSNDLQRSRQSLKGSRISFEKKVDNESSDEDTFEKRRLSYQKQKSLSIDQKGILKDLKNILANDNRRQYQAKKHVSLDVKGTDYLCDLLKDSSSEEEFRKTRHDFQGRKHQSLDSRVTFNLEKVLQGSSTDTDDEVDDAEHKRLINRPKDITKPVIIDLKDLVQSDESEEEDYAVKRQNFQQQRSASNDSRKSYRVYEMDEAGHMKGENLRNTVPFVRQITEDGKPKLEVYRPTTNPVFIWTQIILCHHSDTSPSQHRSEVNDSSHEFDDRRIVYFRRKAAGMSILQAADIIVFHDIIHRRKVQIFMRADTHVSFHVPADEPVAKCTFTQVLAAFSVSLGSLVIGFSSAYTSPALVSMTDRNVTSFIVTEQSGSWVGGIMPLAGLAGGIGGGPLIEYMGRRNTILATAVPFIISWLLIACAVNIVMVLAGRALAGFCVGIASLALPVYLGETIQPEVRGTLGLLPTAFGNVGILLCFTAGTYMNWSMLAFLGAALPVPFLILMFLIPETPRWYVSRKMEESARKALVWLRGKEADIDPELKGLVRSQADDDRQATTNQISELFKRSNLKPLSISLGLMFFQQFSGINAVIFYTVTIFKDAGSTIDNNLCTIIVGLVNFIATFMATVLIDRLGRKVLLYISDIAMIITLFTLGGFFYCKASGMDITQVGWLPLASFVIYVVGFSLGFGPIPWLMMGEILPAKIRGTAASVATAFNWTCTFIVTKTYQDMIDSMGAHGAFWLFGIVCFVGLFFVIFCVPETQGKSLEDIERKMMGRVRRMSSLANIKPLSFNM</sequence>
<dbReference type="Proteomes" id="UP000091820">
    <property type="component" value="Unassembled WGS sequence"/>
</dbReference>
<dbReference type="InterPro" id="IPR020846">
    <property type="entry name" value="MFS_dom"/>
</dbReference>
<keyword evidence="4 9" id="KW-1133">Transmembrane helix</keyword>
<keyword evidence="12" id="KW-1185">Reference proteome</keyword>
<feature type="compositionally biased region" description="Polar residues" evidence="8">
    <location>
        <begin position="66"/>
        <end position="82"/>
    </location>
</feature>
<dbReference type="InterPro" id="IPR005828">
    <property type="entry name" value="MFS_sugar_transport-like"/>
</dbReference>
<feature type="transmembrane region" description="Helical" evidence="9">
    <location>
        <begin position="421"/>
        <end position="439"/>
    </location>
</feature>
<dbReference type="Pfam" id="PF00083">
    <property type="entry name" value="Sugar_tr"/>
    <property type="match status" value="1"/>
</dbReference>
<feature type="transmembrane region" description="Helical" evidence="9">
    <location>
        <begin position="878"/>
        <end position="897"/>
    </location>
</feature>
<proteinExistence type="inferred from homology"/>
<dbReference type="GO" id="GO:0005886">
    <property type="term" value="C:plasma membrane"/>
    <property type="evidence" value="ECO:0007669"/>
    <property type="project" value="UniProtKB-SubCell"/>
</dbReference>
<dbReference type="Gene3D" id="1.20.1250.20">
    <property type="entry name" value="MFS general substrate transporter like domains"/>
    <property type="match status" value="1"/>
</dbReference>
<feature type="transmembrane region" description="Helical" evidence="9">
    <location>
        <begin position="573"/>
        <end position="590"/>
    </location>
</feature>
<dbReference type="InterPro" id="IPR044775">
    <property type="entry name" value="MFS_ERD6/Tret1-like"/>
</dbReference>
<dbReference type="InterPro" id="IPR005829">
    <property type="entry name" value="Sugar_transporter_CS"/>
</dbReference>
<dbReference type="PROSITE" id="PS50850">
    <property type="entry name" value="MFS"/>
    <property type="match status" value="1"/>
</dbReference>
<evidence type="ECO:0000256" key="1">
    <source>
        <dbReference type="ARBA" id="ARBA00004651"/>
    </source>
</evidence>
<evidence type="ECO:0000256" key="9">
    <source>
        <dbReference type="SAM" id="Phobius"/>
    </source>
</evidence>
<accession>A0A1A9WJN8</accession>
<evidence type="ECO:0000313" key="12">
    <source>
        <dbReference type="Proteomes" id="UP000091820"/>
    </source>
</evidence>
<dbReference type="STRING" id="37001.A0A1A9WJN8"/>
<dbReference type="NCBIfam" id="TIGR00879">
    <property type="entry name" value="SP"/>
    <property type="match status" value="1"/>
</dbReference>
<feature type="transmembrane region" description="Helical" evidence="9">
    <location>
        <begin position="749"/>
        <end position="769"/>
    </location>
</feature>
<evidence type="ECO:0000256" key="3">
    <source>
        <dbReference type="ARBA" id="ARBA00022692"/>
    </source>
</evidence>
<comment type="subcellular location">
    <subcellularLocation>
        <location evidence="1">Cell membrane</location>
        <topology evidence="1">Multi-pass membrane protein</topology>
    </subcellularLocation>
</comment>
<dbReference type="FunFam" id="1.20.1250.20:FF:000055">
    <property type="entry name" value="Facilitated trehalose transporter Tret1-2 homolog"/>
    <property type="match status" value="1"/>
</dbReference>
<dbReference type="VEuPathDB" id="VectorBase:GBRI022177"/>
<dbReference type="PRINTS" id="PR00171">
    <property type="entry name" value="SUGRTRNSPORT"/>
</dbReference>
<feature type="transmembrane region" description="Helical" evidence="9">
    <location>
        <begin position="846"/>
        <end position="866"/>
    </location>
</feature>
<comment type="similarity">
    <text evidence="7">Belongs to the major facilitator superfamily. Sugar transporter (TC 2.A.1.1) family. Trehalose transporter subfamily.</text>
</comment>
<feature type="domain" description="Major facilitator superfamily (MFS) profile" evidence="10">
    <location>
        <begin position="474"/>
        <end position="901"/>
    </location>
</feature>
<protein>
    <recommendedName>
        <fullName evidence="10">Major facilitator superfamily (MFS) profile domain-containing protein</fullName>
    </recommendedName>
</protein>
<dbReference type="PANTHER" id="PTHR48021:SF96">
    <property type="entry name" value="FACILITATED TREHALOSE TRANSPORTER TRET1-1-RELATED"/>
    <property type="match status" value="1"/>
</dbReference>
<dbReference type="GO" id="GO:0051119">
    <property type="term" value="F:sugar transmembrane transporter activity"/>
    <property type="evidence" value="ECO:0007669"/>
    <property type="project" value="InterPro"/>
</dbReference>
<feature type="transmembrane region" description="Helical" evidence="9">
    <location>
        <begin position="776"/>
        <end position="797"/>
    </location>
</feature>
<dbReference type="CDD" id="cd17358">
    <property type="entry name" value="MFS_GLUT6_8_Class3_like"/>
    <property type="match status" value="1"/>
</dbReference>